<dbReference type="InterPro" id="IPR023168">
    <property type="entry name" value="GatB_Yqey_C_2"/>
</dbReference>
<dbReference type="InterPro" id="IPR003789">
    <property type="entry name" value="Asn/Gln_tRNA_amidoTrase-B-like"/>
</dbReference>
<sequence length="151" mass="16382">MSLHSDIKGELKESLKAKDEVRLRTVRGMLTAFTNELVATGKKPQDELDDAGVLGVIKRLAKQRKESIVQFDAAGRNDLSEPEKAELIILEGYLPQLMSQEEIEPIAKAKLAEMGVTDKSKLGIAIGAIMKDLQGKADGGDVKAVIEKLLA</sequence>
<dbReference type="PANTHER" id="PTHR28055:SF1">
    <property type="entry name" value="ALTERED INHERITANCE OF MITOCHONDRIA PROTEIN 41, MITOCHONDRIAL"/>
    <property type="match status" value="1"/>
</dbReference>
<dbReference type="Pfam" id="PF09424">
    <property type="entry name" value="YqeY"/>
    <property type="match status" value="1"/>
</dbReference>
<dbReference type="Gene3D" id="1.10.10.410">
    <property type="match status" value="1"/>
</dbReference>
<evidence type="ECO:0008006" key="3">
    <source>
        <dbReference type="Google" id="ProtNLM"/>
    </source>
</evidence>
<dbReference type="Proteomes" id="UP000176322">
    <property type="component" value="Unassembled WGS sequence"/>
</dbReference>
<proteinExistence type="predicted"/>
<dbReference type="EMBL" id="MFKO01000002">
    <property type="protein sequence ID" value="OGG42013.1"/>
    <property type="molecule type" value="Genomic_DNA"/>
</dbReference>
<name>A0A1F6BYX1_9BACT</name>
<comment type="caution">
    <text evidence="1">The sequence shown here is derived from an EMBL/GenBank/DDBJ whole genome shotgun (WGS) entry which is preliminary data.</text>
</comment>
<dbReference type="AlphaFoldDB" id="A0A1F6BYX1"/>
<accession>A0A1F6BYX1</accession>
<evidence type="ECO:0000313" key="2">
    <source>
        <dbReference type="Proteomes" id="UP000176322"/>
    </source>
</evidence>
<organism evidence="1 2">
    <name type="scientific">Candidatus Kaiserbacteria bacterium RIFCSPHIGHO2_01_FULL_46_22</name>
    <dbReference type="NCBI Taxonomy" id="1798475"/>
    <lineage>
        <taxon>Bacteria</taxon>
        <taxon>Candidatus Kaiseribacteriota</taxon>
    </lineage>
</organism>
<dbReference type="InterPro" id="IPR042184">
    <property type="entry name" value="YqeY/Aim41_N"/>
</dbReference>
<gene>
    <name evidence="1" type="ORF">A2837_02295</name>
</gene>
<reference evidence="1 2" key="1">
    <citation type="journal article" date="2016" name="Nat. Commun.">
        <title>Thousands of microbial genomes shed light on interconnected biogeochemical processes in an aquifer system.</title>
        <authorList>
            <person name="Anantharaman K."/>
            <person name="Brown C.T."/>
            <person name="Hug L.A."/>
            <person name="Sharon I."/>
            <person name="Castelle C.J."/>
            <person name="Probst A.J."/>
            <person name="Thomas B.C."/>
            <person name="Singh A."/>
            <person name="Wilkins M.J."/>
            <person name="Karaoz U."/>
            <person name="Brodie E.L."/>
            <person name="Williams K.H."/>
            <person name="Hubbard S.S."/>
            <person name="Banfield J.F."/>
        </authorList>
    </citation>
    <scope>NUCLEOTIDE SEQUENCE [LARGE SCALE GENOMIC DNA]</scope>
</reference>
<dbReference type="Gene3D" id="1.10.1510.10">
    <property type="entry name" value="Uncharacterised protein YqeY/AIM41 PF09424, N-terminal domain"/>
    <property type="match status" value="1"/>
</dbReference>
<dbReference type="PANTHER" id="PTHR28055">
    <property type="entry name" value="ALTERED INHERITANCE OF MITOCHONDRIA PROTEIN 41, MITOCHONDRIAL"/>
    <property type="match status" value="1"/>
</dbReference>
<protein>
    <recommendedName>
        <fullName evidence="3">Glutamyl-tRNA amidotransferase</fullName>
    </recommendedName>
</protein>
<dbReference type="SUPFAM" id="SSF89095">
    <property type="entry name" value="GatB/YqeY motif"/>
    <property type="match status" value="1"/>
</dbReference>
<evidence type="ECO:0000313" key="1">
    <source>
        <dbReference type="EMBL" id="OGG42013.1"/>
    </source>
</evidence>
<dbReference type="GO" id="GO:0016884">
    <property type="term" value="F:carbon-nitrogen ligase activity, with glutamine as amido-N-donor"/>
    <property type="evidence" value="ECO:0007669"/>
    <property type="project" value="InterPro"/>
</dbReference>
<dbReference type="InterPro" id="IPR019004">
    <property type="entry name" value="YqeY/Aim41"/>
</dbReference>
<dbReference type="STRING" id="1798475.A2837_02295"/>